<sequence>MYKLTLTALALLSTALAQSTTTLWLIGFDDEESIVASVIASDATATTYSIACVNPADENCGVPSSFTFTQGPSTLHYLHTYTGEDNDDNGDLTIDIDCRITNSQSGTCSATAAGTSGTSTASTVETSTFTDAISLGAQAVILTAGAIGSSANTAASTTRTATSRIAPVTTLTGSSTHTTSGTAASTTSVAQTVSESSRTGSSSTSSVSTGGVPMITGNAGWIVGGAAAVLAIAGM</sequence>
<organism evidence="3 4">
    <name type="scientific">Cudoniella acicularis</name>
    <dbReference type="NCBI Taxonomy" id="354080"/>
    <lineage>
        <taxon>Eukaryota</taxon>
        <taxon>Fungi</taxon>
        <taxon>Dikarya</taxon>
        <taxon>Ascomycota</taxon>
        <taxon>Pezizomycotina</taxon>
        <taxon>Leotiomycetes</taxon>
        <taxon>Helotiales</taxon>
        <taxon>Tricladiaceae</taxon>
        <taxon>Cudoniella</taxon>
    </lineage>
</organism>
<accession>A0A8H4WAV7</accession>
<evidence type="ECO:0000313" key="3">
    <source>
        <dbReference type="EMBL" id="KAF4637289.1"/>
    </source>
</evidence>
<evidence type="ECO:0000256" key="2">
    <source>
        <dbReference type="SAM" id="SignalP"/>
    </source>
</evidence>
<evidence type="ECO:0008006" key="5">
    <source>
        <dbReference type="Google" id="ProtNLM"/>
    </source>
</evidence>
<dbReference type="PANTHER" id="PTHR40640:SF1">
    <property type="entry name" value="ANCHORED GLYCOPROTEIN, PUTATIVE (AFU_ORTHOLOGUE AFUA_8G04860)-RELATED"/>
    <property type="match status" value="1"/>
</dbReference>
<reference evidence="3 4" key="1">
    <citation type="submission" date="2020-03" db="EMBL/GenBank/DDBJ databases">
        <title>Draft Genome Sequence of Cudoniella acicularis.</title>
        <authorList>
            <person name="Buettner E."/>
            <person name="Kellner H."/>
        </authorList>
    </citation>
    <scope>NUCLEOTIDE SEQUENCE [LARGE SCALE GENOMIC DNA]</scope>
    <source>
        <strain evidence="3 4">DSM 108380</strain>
    </source>
</reference>
<feature type="signal peptide" evidence="2">
    <location>
        <begin position="1"/>
        <end position="17"/>
    </location>
</feature>
<gene>
    <name evidence="3" type="ORF">G7Y89_g791</name>
</gene>
<protein>
    <recommendedName>
        <fullName evidence="5">GPI anchored protein</fullName>
    </recommendedName>
</protein>
<dbReference type="OrthoDB" id="4991875at2759"/>
<evidence type="ECO:0000256" key="1">
    <source>
        <dbReference type="SAM" id="MobiDB-lite"/>
    </source>
</evidence>
<dbReference type="EMBL" id="JAAMPI010000028">
    <property type="protein sequence ID" value="KAF4637289.1"/>
    <property type="molecule type" value="Genomic_DNA"/>
</dbReference>
<dbReference type="PANTHER" id="PTHR40640">
    <property type="entry name" value="ANCHORED GLYCOPROTEIN, PUTATIVE (AFU_ORTHOLOGUE AFUA_8G04860)-RELATED"/>
    <property type="match status" value="1"/>
</dbReference>
<name>A0A8H4WAV7_9HELO</name>
<feature type="chain" id="PRO_5034946471" description="GPI anchored protein" evidence="2">
    <location>
        <begin position="18"/>
        <end position="235"/>
    </location>
</feature>
<dbReference type="Proteomes" id="UP000566819">
    <property type="component" value="Unassembled WGS sequence"/>
</dbReference>
<proteinExistence type="predicted"/>
<evidence type="ECO:0000313" key="4">
    <source>
        <dbReference type="Proteomes" id="UP000566819"/>
    </source>
</evidence>
<dbReference type="AlphaFoldDB" id="A0A8H4WAV7"/>
<keyword evidence="4" id="KW-1185">Reference proteome</keyword>
<comment type="caution">
    <text evidence="3">The sequence shown here is derived from an EMBL/GenBank/DDBJ whole genome shotgun (WGS) entry which is preliminary data.</text>
</comment>
<keyword evidence="2" id="KW-0732">Signal</keyword>
<feature type="region of interest" description="Disordered" evidence="1">
    <location>
        <begin position="171"/>
        <end position="210"/>
    </location>
</feature>